<dbReference type="FunFam" id="2.70.150.10:FF:000002">
    <property type="entry name" value="Copper-transporting ATPase 1, putative"/>
    <property type="match status" value="1"/>
</dbReference>
<evidence type="ECO:0000256" key="10">
    <source>
        <dbReference type="ARBA" id="ARBA00023136"/>
    </source>
</evidence>
<dbReference type="InterPro" id="IPR023299">
    <property type="entry name" value="ATPase_P-typ_cyto_dom_N"/>
</dbReference>
<dbReference type="SUPFAM" id="SSF81665">
    <property type="entry name" value="Calcium ATPase, transmembrane domain M"/>
    <property type="match status" value="1"/>
</dbReference>
<dbReference type="OrthoDB" id="432719at2759"/>
<name>A0A6P6VTA7_COFAR</name>
<reference evidence="13" key="1">
    <citation type="journal article" date="2025" name="Foods">
        <title>Unveiling the Microbial Signatures of Arabica Coffee Cherries: Insights into Ripeness Specific Diversity, Functional Traits, and Implications for Quality and Safety.</title>
        <authorList>
            <consortium name="RefSeq"/>
            <person name="Tenea G.N."/>
            <person name="Cifuentes V."/>
            <person name="Reyes P."/>
            <person name="Cevallos-Vallejos M."/>
        </authorList>
    </citation>
    <scope>NUCLEOTIDE SEQUENCE [LARGE SCALE GENOMIC DNA]</scope>
</reference>
<dbReference type="SFLD" id="SFLDS00003">
    <property type="entry name" value="Haloacid_Dehalogenase"/>
    <property type="match status" value="1"/>
</dbReference>
<dbReference type="PANTHER" id="PTHR43520:SF22">
    <property type="entry name" value="COPPER-TRANSPORTING ATPASE PAA1, CHLOROPLASTIC"/>
    <property type="match status" value="1"/>
</dbReference>
<feature type="transmembrane region" description="Helical" evidence="11">
    <location>
        <begin position="343"/>
        <end position="361"/>
    </location>
</feature>
<evidence type="ECO:0000256" key="7">
    <source>
        <dbReference type="ARBA" id="ARBA00022840"/>
    </source>
</evidence>
<dbReference type="Gene3D" id="3.40.1110.10">
    <property type="entry name" value="Calcium-transporting ATPase, cytoplasmic domain N"/>
    <property type="match status" value="1"/>
</dbReference>
<evidence type="ECO:0000256" key="3">
    <source>
        <dbReference type="ARBA" id="ARBA00006024"/>
    </source>
</evidence>
<feature type="transmembrane region" description="Helical" evidence="11">
    <location>
        <begin position="315"/>
        <end position="337"/>
    </location>
</feature>
<dbReference type="InterPro" id="IPR001757">
    <property type="entry name" value="P_typ_ATPase"/>
</dbReference>
<dbReference type="SFLD" id="SFLDF00027">
    <property type="entry name" value="p-type_atpase"/>
    <property type="match status" value="1"/>
</dbReference>
<keyword evidence="7 11" id="KW-0067">ATP-binding</keyword>
<keyword evidence="9 11" id="KW-1133">Transmembrane helix</keyword>
<dbReference type="NCBIfam" id="TIGR01494">
    <property type="entry name" value="ATPase_P-type"/>
    <property type="match status" value="2"/>
</dbReference>
<evidence type="ECO:0000256" key="4">
    <source>
        <dbReference type="ARBA" id="ARBA00022692"/>
    </source>
</evidence>
<keyword evidence="13" id="KW-1185">Reference proteome</keyword>
<dbReference type="CDD" id="cd00371">
    <property type="entry name" value="HMA"/>
    <property type="match status" value="1"/>
</dbReference>
<dbReference type="GO" id="GO:0016887">
    <property type="term" value="F:ATP hydrolysis activity"/>
    <property type="evidence" value="ECO:0007669"/>
    <property type="project" value="InterPro"/>
</dbReference>
<feature type="transmembrane region" description="Helical" evidence="11">
    <location>
        <begin position="862"/>
        <end position="881"/>
    </location>
</feature>
<dbReference type="PROSITE" id="PS00154">
    <property type="entry name" value="ATPASE_E1_E2"/>
    <property type="match status" value="1"/>
</dbReference>
<dbReference type="InterPro" id="IPR059000">
    <property type="entry name" value="ATPase_P-type_domA"/>
</dbReference>
<organism evidence="13 14">
    <name type="scientific">Coffea arabica</name>
    <name type="common">Arabian coffee</name>
    <dbReference type="NCBI Taxonomy" id="13443"/>
    <lineage>
        <taxon>Eukaryota</taxon>
        <taxon>Viridiplantae</taxon>
        <taxon>Streptophyta</taxon>
        <taxon>Embryophyta</taxon>
        <taxon>Tracheophyta</taxon>
        <taxon>Spermatophyta</taxon>
        <taxon>Magnoliopsida</taxon>
        <taxon>eudicotyledons</taxon>
        <taxon>Gunneridae</taxon>
        <taxon>Pentapetalae</taxon>
        <taxon>asterids</taxon>
        <taxon>lamiids</taxon>
        <taxon>Gentianales</taxon>
        <taxon>Rubiaceae</taxon>
        <taxon>Ixoroideae</taxon>
        <taxon>Gardenieae complex</taxon>
        <taxon>Bertiereae - Coffeeae clade</taxon>
        <taxon>Coffeeae</taxon>
        <taxon>Coffea</taxon>
    </lineage>
</organism>
<evidence type="ECO:0000313" key="13">
    <source>
        <dbReference type="Proteomes" id="UP001652660"/>
    </source>
</evidence>
<comment type="similarity">
    <text evidence="3 11">Belongs to the cation transport ATPase (P-type) (TC 3.A.3) family. Type IB subfamily.</text>
</comment>
<proteinExistence type="inferred from homology"/>
<dbReference type="Pfam" id="PF00702">
    <property type="entry name" value="Hydrolase"/>
    <property type="match status" value="1"/>
</dbReference>
<dbReference type="NCBIfam" id="TIGR01511">
    <property type="entry name" value="ATPase-IB1_Cu"/>
    <property type="match status" value="1"/>
</dbReference>
<feature type="transmembrane region" description="Helical" evidence="11">
    <location>
        <begin position="535"/>
        <end position="562"/>
    </location>
</feature>
<protein>
    <submittedName>
        <fullName evidence="14">Copper-transporting ATPase PAA1, chloroplastic</fullName>
    </submittedName>
</protein>
<dbReference type="GO" id="GO:0016020">
    <property type="term" value="C:membrane"/>
    <property type="evidence" value="ECO:0007669"/>
    <property type="project" value="UniProtKB-SubCell"/>
</dbReference>
<dbReference type="FunFam" id="3.40.1110.10:FF:000071">
    <property type="entry name" value="Copper-transporting ATPase PAA1 chloroplastic"/>
    <property type="match status" value="1"/>
</dbReference>
<keyword evidence="10 11" id="KW-0472">Membrane</keyword>
<dbReference type="InterPro" id="IPR017969">
    <property type="entry name" value="Heavy-metal-associated_CS"/>
</dbReference>
<dbReference type="AlphaFoldDB" id="A0A6P6VTA7"/>
<dbReference type="GO" id="GO:0055070">
    <property type="term" value="P:copper ion homeostasis"/>
    <property type="evidence" value="ECO:0007669"/>
    <property type="project" value="TreeGrafter"/>
</dbReference>
<evidence type="ECO:0000256" key="2">
    <source>
        <dbReference type="ARBA" id="ARBA00004170"/>
    </source>
</evidence>
<keyword evidence="5 11" id="KW-0479">Metal-binding</keyword>
<dbReference type="GO" id="GO:0005507">
    <property type="term" value="F:copper ion binding"/>
    <property type="evidence" value="ECO:0007669"/>
    <property type="project" value="TreeGrafter"/>
</dbReference>
<dbReference type="PRINTS" id="PR00119">
    <property type="entry name" value="CATATPASE"/>
</dbReference>
<evidence type="ECO:0000256" key="11">
    <source>
        <dbReference type="RuleBase" id="RU362081"/>
    </source>
</evidence>
<dbReference type="FunFam" id="3.30.70.100:FF:000047">
    <property type="entry name" value="Copper-transporting ATPase PAA1, chloroplastic"/>
    <property type="match status" value="1"/>
</dbReference>
<dbReference type="PANTHER" id="PTHR43520">
    <property type="entry name" value="ATP7, ISOFORM B"/>
    <property type="match status" value="1"/>
</dbReference>
<evidence type="ECO:0000313" key="14">
    <source>
        <dbReference type="RefSeq" id="XP_027106278.1"/>
    </source>
</evidence>
<dbReference type="SFLD" id="SFLDG00002">
    <property type="entry name" value="C1.7:_P-type_atpase_like"/>
    <property type="match status" value="1"/>
</dbReference>
<dbReference type="SUPFAM" id="SSF56784">
    <property type="entry name" value="HAD-like"/>
    <property type="match status" value="1"/>
</dbReference>
<dbReference type="Gene3D" id="2.70.150.10">
    <property type="entry name" value="Calcium-transporting ATPase, cytoplasmic transduction domain A"/>
    <property type="match status" value="1"/>
</dbReference>
<dbReference type="GO" id="GO:0043682">
    <property type="term" value="F:P-type divalent copper transporter activity"/>
    <property type="evidence" value="ECO:0007669"/>
    <property type="project" value="TreeGrafter"/>
</dbReference>
<dbReference type="InterPro" id="IPR036163">
    <property type="entry name" value="HMA_dom_sf"/>
</dbReference>
<dbReference type="InterPro" id="IPR023298">
    <property type="entry name" value="ATPase_P-typ_TM_dom_sf"/>
</dbReference>
<dbReference type="RefSeq" id="XP_027106278.1">
    <property type="nucleotide sequence ID" value="XM_027250477.2"/>
</dbReference>
<dbReference type="NCBIfam" id="TIGR01525">
    <property type="entry name" value="ATPase-IB_hvy"/>
    <property type="match status" value="1"/>
</dbReference>
<dbReference type="InterPro" id="IPR018303">
    <property type="entry name" value="ATPase_P-typ_P_site"/>
</dbReference>
<gene>
    <name evidence="14" type="primary">LOC113726648</name>
</gene>
<dbReference type="GO" id="GO:0005524">
    <property type="term" value="F:ATP binding"/>
    <property type="evidence" value="ECO:0007669"/>
    <property type="project" value="UniProtKB-UniRule"/>
</dbReference>
<dbReference type="Proteomes" id="UP001652660">
    <property type="component" value="Chromosome 2c"/>
</dbReference>
<reference evidence="14" key="2">
    <citation type="submission" date="2025-08" db="UniProtKB">
        <authorList>
            <consortium name="RefSeq"/>
        </authorList>
    </citation>
    <scope>IDENTIFICATION</scope>
    <source>
        <tissue evidence="14">Leaves</tissue>
    </source>
</reference>
<dbReference type="Gene3D" id="3.30.70.100">
    <property type="match status" value="1"/>
</dbReference>
<dbReference type="InterPro" id="IPR027256">
    <property type="entry name" value="P-typ_ATPase_IB"/>
</dbReference>
<dbReference type="InterPro" id="IPR006121">
    <property type="entry name" value="HMA_dom"/>
</dbReference>
<feature type="transmembrane region" description="Helical" evidence="11">
    <location>
        <begin position="887"/>
        <end position="910"/>
    </location>
</feature>
<evidence type="ECO:0000256" key="9">
    <source>
        <dbReference type="ARBA" id="ARBA00022989"/>
    </source>
</evidence>
<evidence type="ECO:0000256" key="6">
    <source>
        <dbReference type="ARBA" id="ARBA00022741"/>
    </source>
</evidence>
<keyword evidence="6 11" id="KW-0547">Nucleotide-binding</keyword>
<dbReference type="InterPro" id="IPR023214">
    <property type="entry name" value="HAD_sf"/>
</dbReference>
<feature type="transmembrane region" description="Helical" evidence="11">
    <location>
        <begin position="500"/>
        <end position="523"/>
    </location>
</feature>
<dbReference type="SUPFAM" id="SSF55008">
    <property type="entry name" value="HMA, heavy metal-associated domain"/>
    <property type="match status" value="1"/>
</dbReference>
<feature type="transmembrane region" description="Helical" evidence="11">
    <location>
        <begin position="275"/>
        <end position="294"/>
    </location>
</feature>
<dbReference type="InterPro" id="IPR044492">
    <property type="entry name" value="P_typ_ATPase_HD_dom"/>
</dbReference>
<dbReference type="Pfam" id="PF00403">
    <property type="entry name" value="HMA"/>
    <property type="match status" value="1"/>
</dbReference>
<dbReference type="Gene3D" id="3.40.50.1000">
    <property type="entry name" value="HAD superfamily/HAD-like"/>
    <property type="match status" value="1"/>
</dbReference>
<dbReference type="CDD" id="cd02079">
    <property type="entry name" value="P-type_ATPase_HM"/>
    <property type="match status" value="1"/>
</dbReference>
<dbReference type="InterPro" id="IPR008250">
    <property type="entry name" value="ATPase_P-typ_transduc_dom_A_sf"/>
</dbReference>
<feature type="transmembrane region" description="Helical" evidence="11">
    <location>
        <begin position="249"/>
        <end position="269"/>
    </location>
</feature>
<dbReference type="Pfam" id="PF00122">
    <property type="entry name" value="E1-E2_ATPase"/>
    <property type="match status" value="1"/>
</dbReference>
<evidence type="ECO:0000256" key="1">
    <source>
        <dbReference type="ARBA" id="ARBA00004141"/>
    </source>
</evidence>
<accession>A0A6P6VTA7</accession>
<dbReference type="PROSITE" id="PS50846">
    <property type="entry name" value="HMA_2"/>
    <property type="match status" value="1"/>
</dbReference>
<evidence type="ECO:0000256" key="5">
    <source>
        <dbReference type="ARBA" id="ARBA00022723"/>
    </source>
</evidence>
<comment type="subcellular location">
    <subcellularLocation>
        <location evidence="1">Membrane</location>
        <topology evidence="1">Multi-pass membrane protein</topology>
    </subcellularLocation>
    <subcellularLocation>
        <location evidence="2">Membrane</location>
        <topology evidence="2">Peripheral membrane protein</topology>
    </subcellularLocation>
</comment>
<dbReference type="InterPro" id="IPR036412">
    <property type="entry name" value="HAD-like_sf"/>
</dbReference>
<keyword evidence="4 11" id="KW-0812">Transmembrane</keyword>
<dbReference type="SUPFAM" id="SSF81653">
    <property type="entry name" value="Calcium ATPase, transduction domain A"/>
    <property type="match status" value="1"/>
</dbReference>
<dbReference type="GeneID" id="113726648"/>
<evidence type="ECO:0000259" key="12">
    <source>
        <dbReference type="PROSITE" id="PS50846"/>
    </source>
</evidence>
<evidence type="ECO:0000256" key="8">
    <source>
        <dbReference type="ARBA" id="ARBA00022967"/>
    </source>
</evidence>
<dbReference type="GO" id="GO:0009626">
    <property type="term" value="P:plant-type hypersensitive response"/>
    <property type="evidence" value="ECO:0007669"/>
    <property type="project" value="UniProtKB-KW"/>
</dbReference>
<feature type="domain" description="HMA" evidence="12">
    <location>
        <begin position="145"/>
        <end position="219"/>
    </location>
</feature>
<keyword evidence="8" id="KW-1278">Translocase</keyword>
<dbReference type="PROSITE" id="PS01047">
    <property type="entry name" value="HMA_1"/>
    <property type="match status" value="1"/>
</dbReference>
<sequence length="953" mass="100724">MESTLSVTTTMTFLSLTKTLNSSYSSTSPFISHLHRRFSPARPTQLLRLPLHRILPNNSLAKSNRFGSIYLPRSLGAVELHPARSCLECVSYSAASFASGSGGFGGNDGSNGGGGGGGDSSAEGGEVKPATVAAGADDISALASDVIVLDVGGMTCGGCAASVKRILESQPQVSSASVNLTTETAIIWPVSEAKDIQNWQTQLGEALAKHLTSCGFKSNLRDSRKENFFEIFEKKMNEKRNQLKESGRGLVVSWALCAVCLIGHLSHFIGAKVSWIHAFHSTGFHMSLSLFTLLGPGRKLITDGLKSLIKGAPNMNTLVGLGAISSFAVSSLAALIPKLGWKTFFEEPVMLIAFVLLGRNLEQRAKIKATSDMTGLLSLLPSKARLIVNGDLSVEVPCNSLSVGDQIIVLPGDRVPADGIVRAGRSTVDESSFTGEPLPVTKLPGAEVAAGSVNLNGTLTIEVRRPGGETSMGDIVRLVEEAQTREAPVQQLADKIAGHFTYGVMALSAATFVFWNLFGARVLPAALHQGSPVSLALQLSCSVLVVACPCALGLATPTAVLVGTSLGAKKGLLFRGGSVLERFSAVNTIVFDKTGTLTLGRPVVTKIMTQGHDKDTNTKQDSSLKWSEVDILRLAAGVETNTNHPVGKAIVHAAQAANCPVMKAGEGTYIEEPGSGAVAIVENRKVLVGALDWLKRHGVDESPLQELEETKNQSAVYVGIDDDLAGIIYVEDEIREDASHVVESLSKQGISTYLLSGDKKNAAEYVASVVGIPKDKVLYGVKPEQKKKFISGLQKEHIVAMVGDGINDAAALASAHVGVAIGGGVGAASEVSSVVLMHNRLSQLLDALELSRLTMKTVKQNLWWAFAYNIFGIPIAAGALLPVTGTMLTPSIAGALMGLSSIGVMTNSLLLRFKYSSREKEIGGPSVRIDMPLDADRVVDQDKKLKDPFVSTR</sequence>